<dbReference type="AlphaFoldDB" id="K2AW11"/>
<sequence length="66" mass="7942">MNNYNILISQEEKYFVVKNIDLWIVSQWESIDDALFNIKEATELFLEKEKEYKNVYSRSFLTTISV</sequence>
<proteinExistence type="predicted"/>
<dbReference type="InterPro" id="IPR035069">
    <property type="entry name" value="TTHA1013/TTHA0281-like"/>
</dbReference>
<gene>
    <name evidence="1" type="ORF">ACD_49C00077G0014</name>
</gene>
<organism evidence="1">
    <name type="scientific">uncultured bacterium</name>
    <name type="common">gcode 4</name>
    <dbReference type="NCBI Taxonomy" id="1234023"/>
    <lineage>
        <taxon>Bacteria</taxon>
        <taxon>environmental samples</taxon>
    </lineage>
</organism>
<comment type="caution">
    <text evidence="1">The sequence shown here is derived from an EMBL/GenBank/DDBJ whole genome shotgun (WGS) entry which is preliminary data.</text>
</comment>
<evidence type="ECO:0000313" key="1">
    <source>
        <dbReference type="EMBL" id="EKD65886.1"/>
    </source>
</evidence>
<name>K2AW11_9BACT</name>
<dbReference type="SUPFAM" id="SSF143100">
    <property type="entry name" value="TTHA1013/TTHA0281-like"/>
    <property type="match status" value="1"/>
</dbReference>
<protein>
    <recommendedName>
        <fullName evidence="2">HicB family protein</fullName>
    </recommendedName>
</protein>
<dbReference type="Gene3D" id="3.30.160.250">
    <property type="match status" value="1"/>
</dbReference>
<accession>K2AW11</accession>
<evidence type="ECO:0008006" key="2">
    <source>
        <dbReference type="Google" id="ProtNLM"/>
    </source>
</evidence>
<reference evidence="1" key="1">
    <citation type="journal article" date="2012" name="Science">
        <title>Fermentation, hydrogen, and sulfur metabolism in multiple uncultivated bacterial phyla.</title>
        <authorList>
            <person name="Wrighton K.C."/>
            <person name="Thomas B.C."/>
            <person name="Sharon I."/>
            <person name="Miller C.S."/>
            <person name="Castelle C.J."/>
            <person name="VerBerkmoes N.C."/>
            <person name="Wilkins M.J."/>
            <person name="Hettich R.L."/>
            <person name="Lipton M.S."/>
            <person name="Williams K.H."/>
            <person name="Long P.E."/>
            <person name="Banfield J.F."/>
        </authorList>
    </citation>
    <scope>NUCLEOTIDE SEQUENCE [LARGE SCALE GENOMIC DNA]</scope>
</reference>
<dbReference type="EMBL" id="AMFJ01021663">
    <property type="protein sequence ID" value="EKD65886.1"/>
    <property type="molecule type" value="Genomic_DNA"/>
</dbReference>